<keyword evidence="1" id="KW-0812">Transmembrane</keyword>
<dbReference type="GO" id="GO:0022904">
    <property type="term" value="P:respiratory electron transport chain"/>
    <property type="evidence" value="ECO:0007669"/>
    <property type="project" value="InterPro"/>
</dbReference>
<keyword evidence="4" id="KW-1185">Reference proteome</keyword>
<dbReference type="InterPro" id="IPR016174">
    <property type="entry name" value="Di-haem_cyt_TM"/>
</dbReference>
<feature type="domain" description="Cytochrome b/b6 N-terminal region profile" evidence="2">
    <location>
        <begin position="9"/>
        <end position="62"/>
    </location>
</feature>
<dbReference type="GO" id="GO:0016491">
    <property type="term" value="F:oxidoreductase activity"/>
    <property type="evidence" value="ECO:0007669"/>
    <property type="project" value="InterPro"/>
</dbReference>
<evidence type="ECO:0000256" key="1">
    <source>
        <dbReference type="SAM" id="Phobius"/>
    </source>
</evidence>
<name>A0AAD6WHD9_9ROSI</name>
<evidence type="ECO:0000313" key="4">
    <source>
        <dbReference type="Proteomes" id="UP001164929"/>
    </source>
</evidence>
<dbReference type="EMBL" id="JAQIZT010000001">
    <property type="protein sequence ID" value="KAJ7011871.1"/>
    <property type="molecule type" value="Genomic_DNA"/>
</dbReference>
<dbReference type="SUPFAM" id="SSF81342">
    <property type="entry name" value="Transmembrane di-heme cytochromes"/>
    <property type="match status" value="1"/>
</dbReference>
<sequence>MYNKSINFLIVIIGSSLVELLRGSVSVGQSTLTCFYSLHTFLLSLLTAIFILMYFPMIHKQGLL</sequence>
<dbReference type="PANTHER" id="PTHR19271:SF38">
    <property type="entry name" value="CYTOCHROME B_B6 N-TERMINAL REGION PROFILE DOMAIN-CONTAINING PROTEIN"/>
    <property type="match status" value="1"/>
</dbReference>
<dbReference type="Pfam" id="PF00033">
    <property type="entry name" value="Cytochrome_B"/>
    <property type="match status" value="1"/>
</dbReference>
<dbReference type="InterPro" id="IPR005797">
    <property type="entry name" value="Cyt_b/b6_N"/>
</dbReference>
<dbReference type="AlphaFoldDB" id="A0AAD6WHD9"/>
<gene>
    <name evidence="3" type="ORF">NC653_002078</name>
</gene>
<dbReference type="GO" id="GO:0009055">
    <property type="term" value="F:electron transfer activity"/>
    <property type="evidence" value="ECO:0007669"/>
    <property type="project" value="InterPro"/>
</dbReference>
<keyword evidence="1" id="KW-0472">Membrane</keyword>
<dbReference type="Proteomes" id="UP001164929">
    <property type="component" value="Chromosome 1"/>
</dbReference>
<proteinExistence type="predicted"/>
<evidence type="ECO:0000313" key="3">
    <source>
        <dbReference type="EMBL" id="KAJ7011871.1"/>
    </source>
</evidence>
<keyword evidence="1" id="KW-1133">Transmembrane helix</keyword>
<feature type="transmembrane region" description="Helical" evidence="1">
    <location>
        <begin position="6"/>
        <end position="22"/>
    </location>
</feature>
<dbReference type="Gene3D" id="1.20.810.10">
    <property type="entry name" value="Cytochrome Bc1 Complex, Chain C"/>
    <property type="match status" value="1"/>
</dbReference>
<dbReference type="GO" id="GO:0016020">
    <property type="term" value="C:membrane"/>
    <property type="evidence" value="ECO:0007669"/>
    <property type="project" value="InterPro"/>
</dbReference>
<evidence type="ECO:0000259" key="2">
    <source>
        <dbReference type="Pfam" id="PF00033"/>
    </source>
</evidence>
<comment type="caution">
    <text evidence="3">The sequence shown here is derived from an EMBL/GenBank/DDBJ whole genome shotgun (WGS) entry which is preliminary data.</text>
</comment>
<feature type="transmembrane region" description="Helical" evidence="1">
    <location>
        <begin position="34"/>
        <end position="55"/>
    </location>
</feature>
<protein>
    <submittedName>
        <fullName evidence="3">Cytochrome b N-terminal domain-containing protein</fullName>
    </submittedName>
</protein>
<dbReference type="PANTHER" id="PTHR19271">
    <property type="entry name" value="CYTOCHROME B"/>
    <property type="match status" value="1"/>
</dbReference>
<accession>A0AAD6WHD9</accession>
<organism evidence="3 4">
    <name type="scientific">Populus alba x Populus x berolinensis</name>
    <dbReference type="NCBI Taxonomy" id="444605"/>
    <lineage>
        <taxon>Eukaryota</taxon>
        <taxon>Viridiplantae</taxon>
        <taxon>Streptophyta</taxon>
        <taxon>Embryophyta</taxon>
        <taxon>Tracheophyta</taxon>
        <taxon>Spermatophyta</taxon>
        <taxon>Magnoliopsida</taxon>
        <taxon>eudicotyledons</taxon>
        <taxon>Gunneridae</taxon>
        <taxon>Pentapetalae</taxon>
        <taxon>rosids</taxon>
        <taxon>fabids</taxon>
        <taxon>Malpighiales</taxon>
        <taxon>Salicaceae</taxon>
        <taxon>Saliceae</taxon>
        <taxon>Populus</taxon>
    </lineage>
</organism>
<reference evidence="3 4" key="1">
    <citation type="journal article" date="2023" name="Mol. Ecol. Resour.">
        <title>Chromosome-level genome assembly of a triploid poplar Populus alba 'Berolinensis'.</title>
        <authorList>
            <person name="Chen S."/>
            <person name="Yu Y."/>
            <person name="Wang X."/>
            <person name="Wang S."/>
            <person name="Zhang T."/>
            <person name="Zhou Y."/>
            <person name="He R."/>
            <person name="Meng N."/>
            <person name="Wang Y."/>
            <person name="Liu W."/>
            <person name="Liu Z."/>
            <person name="Liu J."/>
            <person name="Guo Q."/>
            <person name="Huang H."/>
            <person name="Sederoff R.R."/>
            <person name="Wang G."/>
            <person name="Qu G."/>
            <person name="Chen S."/>
        </authorList>
    </citation>
    <scope>NUCLEOTIDE SEQUENCE [LARGE SCALE GENOMIC DNA]</scope>
    <source>
        <strain evidence="3">SC-2020</strain>
    </source>
</reference>
<dbReference type="InterPro" id="IPR027387">
    <property type="entry name" value="Cytb/b6-like_sf"/>
</dbReference>